<sequence>MTQVYSSRPPRLKIVFWRGGKGERERVKCPLMRLLIHFRPLPVGFVLISRHRLSPFFASFPVARRLNEGPVTSGTRSAVIGWSESEMTGRRERGRSSCGHPRGRGLE</sequence>
<keyword evidence="3" id="KW-1185">Reference proteome</keyword>
<accession>A0AAV4PPW1</accession>
<feature type="region of interest" description="Disordered" evidence="1">
    <location>
        <begin position="82"/>
        <end position="107"/>
    </location>
</feature>
<organism evidence="2 3">
    <name type="scientific">Caerostris extrusa</name>
    <name type="common">Bark spider</name>
    <name type="synonym">Caerostris bankana</name>
    <dbReference type="NCBI Taxonomy" id="172846"/>
    <lineage>
        <taxon>Eukaryota</taxon>
        <taxon>Metazoa</taxon>
        <taxon>Ecdysozoa</taxon>
        <taxon>Arthropoda</taxon>
        <taxon>Chelicerata</taxon>
        <taxon>Arachnida</taxon>
        <taxon>Araneae</taxon>
        <taxon>Araneomorphae</taxon>
        <taxon>Entelegynae</taxon>
        <taxon>Araneoidea</taxon>
        <taxon>Araneidae</taxon>
        <taxon>Caerostris</taxon>
    </lineage>
</organism>
<gene>
    <name evidence="2" type="ORF">CEXT_42221</name>
</gene>
<evidence type="ECO:0000256" key="1">
    <source>
        <dbReference type="SAM" id="MobiDB-lite"/>
    </source>
</evidence>
<proteinExistence type="predicted"/>
<name>A0AAV4PPW1_CAEEX</name>
<dbReference type="AlphaFoldDB" id="A0AAV4PPW1"/>
<dbReference type="EMBL" id="BPLR01005074">
    <property type="protein sequence ID" value="GIX99662.1"/>
    <property type="molecule type" value="Genomic_DNA"/>
</dbReference>
<protein>
    <submittedName>
        <fullName evidence="2">Uncharacterized protein</fullName>
    </submittedName>
</protein>
<evidence type="ECO:0000313" key="3">
    <source>
        <dbReference type="Proteomes" id="UP001054945"/>
    </source>
</evidence>
<dbReference type="Proteomes" id="UP001054945">
    <property type="component" value="Unassembled WGS sequence"/>
</dbReference>
<evidence type="ECO:0000313" key="2">
    <source>
        <dbReference type="EMBL" id="GIX99662.1"/>
    </source>
</evidence>
<reference evidence="2 3" key="1">
    <citation type="submission" date="2021-06" db="EMBL/GenBank/DDBJ databases">
        <title>Caerostris extrusa draft genome.</title>
        <authorList>
            <person name="Kono N."/>
            <person name="Arakawa K."/>
        </authorList>
    </citation>
    <scope>NUCLEOTIDE SEQUENCE [LARGE SCALE GENOMIC DNA]</scope>
</reference>
<comment type="caution">
    <text evidence="2">The sequence shown here is derived from an EMBL/GenBank/DDBJ whole genome shotgun (WGS) entry which is preliminary data.</text>
</comment>